<feature type="compositionally biased region" description="Basic and acidic residues" evidence="1">
    <location>
        <begin position="102"/>
        <end position="117"/>
    </location>
</feature>
<comment type="caution">
    <text evidence="2">The sequence shown here is derived from an EMBL/GenBank/DDBJ whole genome shotgun (WGS) entry which is preliminary data.</text>
</comment>
<sequence>MLPCLQQAPCSLADATKAVPCAGCVGGVREDRRSSFQSLPNPFVSLPCHPLPPSRSLVMDGRVAEAHILITRSDRRAASQPGVAGLKELSAGARLAAPRRAHSCEAVDPHTDPPPHW</sequence>
<dbReference type="EMBL" id="VSRR010017488">
    <property type="protein sequence ID" value="MPC60402.1"/>
    <property type="molecule type" value="Genomic_DNA"/>
</dbReference>
<accession>A0A5B7GNP6</accession>
<dbReference type="Proteomes" id="UP000324222">
    <property type="component" value="Unassembled WGS sequence"/>
</dbReference>
<organism evidence="2 3">
    <name type="scientific">Portunus trituberculatus</name>
    <name type="common">Swimming crab</name>
    <name type="synonym">Neptunus trituberculatus</name>
    <dbReference type="NCBI Taxonomy" id="210409"/>
    <lineage>
        <taxon>Eukaryota</taxon>
        <taxon>Metazoa</taxon>
        <taxon>Ecdysozoa</taxon>
        <taxon>Arthropoda</taxon>
        <taxon>Crustacea</taxon>
        <taxon>Multicrustacea</taxon>
        <taxon>Malacostraca</taxon>
        <taxon>Eumalacostraca</taxon>
        <taxon>Eucarida</taxon>
        <taxon>Decapoda</taxon>
        <taxon>Pleocyemata</taxon>
        <taxon>Brachyura</taxon>
        <taxon>Eubrachyura</taxon>
        <taxon>Portunoidea</taxon>
        <taxon>Portunidae</taxon>
        <taxon>Portuninae</taxon>
        <taxon>Portunus</taxon>
    </lineage>
</organism>
<gene>
    <name evidence="2" type="ORF">E2C01_054446</name>
</gene>
<dbReference type="AlphaFoldDB" id="A0A5B7GNP6"/>
<protein>
    <submittedName>
        <fullName evidence="2">Uncharacterized protein</fullName>
    </submittedName>
</protein>
<evidence type="ECO:0000313" key="3">
    <source>
        <dbReference type="Proteomes" id="UP000324222"/>
    </source>
</evidence>
<feature type="region of interest" description="Disordered" evidence="1">
    <location>
        <begin position="97"/>
        <end position="117"/>
    </location>
</feature>
<keyword evidence="3" id="KW-1185">Reference proteome</keyword>
<evidence type="ECO:0000256" key="1">
    <source>
        <dbReference type="SAM" id="MobiDB-lite"/>
    </source>
</evidence>
<proteinExistence type="predicted"/>
<name>A0A5B7GNP6_PORTR</name>
<reference evidence="2 3" key="1">
    <citation type="submission" date="2019-05" db="EMBL/GenBank/DDBJ databases">
        <title>Another draft genome of Portunus trituberculatus and its Hox gene families provides insights of decapod evolution.</title>
        <authorList>
            <person name="Jeong J.-H."/>
            <person name="Song I."/>
            <person name="Kim S."/>
            <person name="Choi T."/>
            <person name="Kim D."/>
            <person name="Ryu S."/>
            <person name="Kim W."/>
        </authorList>
    </citation>
    <scope>NUCLEOTIDE SEQUENCE [LARGE SCALE GENOMIC DNA]</scope>
    <source>
        <tissue evidence="2">Muscle</tissue>
    </source>
</reference>
<evidence type="ECO:0000313" key="2">
    <source>
        <dbReference type="EMBL" id="MPC60402.1"/>
    </source>
</evidence>